<protein>
    <recommendedName>
        <fullName evidence="10">UDP-N-acetylglucosamine--N-acetylmuramyl-(pentapeptide) pyrophosphoryl-undecaprenol N-acetylglucosamine transferase</fullName>
        <ecNumber evidence="10">2.4.1.227</ecNumber>
    </recommendedName>
    <alternativeName>
        <fullName evidence="10">Undecaprenyl-PP-MurNAc-pentapeptide-UDPGlcNAc GlcNAc transferase</fullName>
    </alternativeName>
</protein>
<dbReference type="UniPathway" id="UPA00219"/>
<evidence type="ECO:0000313" key="14">
    <source>
        <dbReference type="Proteomes" id="UP000061135"/>
    </source>
</evidence>
<dbReference type="HAMAP" id="MF_00033">
    <property type="entry name" value="MurG"/>
    <property type="match status" value="1"/>
</dbReference>
<comment type="caution">
    <text evidence="10">Lacks conserved residue(s) required for the propagation of feature annotation.</text>
</comment>
<feature type="binding site" evidence="10">
    <location>
        <position position="189"/>
    </location>
    <ligand>
        <name>UDP-N-acetyl-alpha-D-glucosamine</name>
        <dbReference type="ChEBI" id="CHEBI:57705"/>
    </ligand>
</feature>
<dbReference type="GO" id="GO:0051301">
    <property type="term" value="P:cell division"/>
    <property type="evidence" value="ECO:0007669"/>
    <property type="project" value="UniProtKB-KW"/>
</dbReference>
<dbReference type="InterPro" id="IPR004276">
    <property type="entry name" value="GlycoTrans_28_N"/>
</dbReference>
<feature type="binding site" evidence="10">
    <location>
        <position position="288"/>
    </location>
    <ligand>
        <name>UDP-N-acetyl-alpha-D-glucosamine</name>
        <dbReference type="ChEBI" id="CHEBI:57705"/>
    </ligand>
</feature>
<keyword evidence="14" id="KW-1185">Reference proteome</keyword>
<evidence type="ECO:0000256" key="2">
    <source>
        <dbReference type="ARBA" id="ARBA00022618"/>
    </source>
</evidence>
<feature type="binding site" evidence="10">
    <location>
        <position position="161"/>
    </location>
    <ligand>
        <name>UDP-N-acetyl-alpha-D-glucosamine</name>
        <dbReference type="ChEBI" id="CHEBI:57705"/>
    </ligand>
</feature>
<dbReference type="RefSeq" id="WP_046329461.1">
    <property type="nucleotide sequence ID" value="NZ_CP007501.1"/>
</dbReference>
<keyword evidence="4 10" id="KW-0808">Transferase</keyword>
<dbReference type="PANTHER" id="PTHR21015">
    <property type="entry name" value="UDP-N-ACETYLGLUCOSAMINE--N-ACETYLMURAMYL-(PENTAPEPTIDE) PYROPHOSPHORYL-UNDECAPRENOL N-ACETYLGLUCOSAMINE TRANSFERASE 1"/>
    <property type="match status" value="1"/>
</dbReference>
<feature type="domain" description="Glycosyltransferase family 28 N-terminal" evidence="11">
    <location>
        <begin position="6"/>
        <end position="142"/>
    </location>
</feature>
<dbReference type="STRING" id="1835254.CL55_00001680"/>
<evidence type="ECO:0000259" key="12">
    <source>
        <dbReference type="Pfam" id="PF04101"/>
    </source>
</evidence>
<feature type="binding site" evidence="10">
    <location>
        <position position="243"/>
    </location>
    <ligand>
        <name>UDP-N-acetyl-alpha-D-glucosamine</name>
        <dbReference type="ChEBI" id="CHEBI:57705"/>
    </ligand>
</feature>
<keyword evidence="7 10" id="KW-0472">Membrane</keyword>
<sequence>MTKPSILIMAGGTGGHIFPGLAVAEYLRICGWNVSWLGNQSGMEFRLVKACDFPFEAVNFGGLRGKGIKATLMLPFNLARACMQSWKIIRRIKPNVVLGMGGYITFPGGLMTKFLKKPLVLHEANSVAGSANRALAKIAMRTLTGFPDTMTHAEWVGNPIREEFETVSAPAKRYEERTGPLSILVVGGSLGAAALNEVIPAALALMDRNARPHVIHQAGDKHLADLQKRYADLDVQADVRPFIDDMPSAYAQADLVICRSGAMTVSEIAACGVASCLIPFPYAIDDHQSANARFLSDADAAILLSQQDLNPQDLASMIQNFNRQDLQVMAKRAHALAKPHATQRVAEVCADCAGVGI</sequence>
<dbReference type="Pfam" id="PF03033">
    <property type="entry name" value="Glyco_transf_28"/>
    <property type="match status" value="1"/>
</dbReference>
<accession>A0A0E3ZIK1</accession>
<dbReference type="PATRIC" id="fig|576611.7.peg.169"/>
<organism evidence="13 14">
    <name type="scientific">Polynucleobacter duraquae</name>
    <dbReference type="NCBI Taxonomy" id="1835254"/>
    <lineage>
        <taxon>Bacteria</taxon>
        <taxon>Pseudomonadati</taxon>
        <taxon>Pseudomonadota</taxon>
        <taxon>Betaproteobacteria</taxon>
        <taxon>Burkholderiales</taxon>
        <taxon>Burkholderiaceae</taxon>
        <taxon>Polynucleobacter</taxon>
    </lineage>
</organism>
<name>A0A0E3ZIK1_9BURK</name>
<comment type="pathway">
    <text evidence="10">Cell wall biogenesis; peptidoglycan biosynthesis.</text>
</comment>
<dbReference type="HOGENOM" id="CLU_037404_2_1_4"/>
<dbReference type="EMBL" id="CP007501">
    <property type="protein sequence ID" value="AKD24501.1"/>
    <property type="molecule type" value="Genomic_DNA"/>
</dbReference>
<dbReference type="GO" id="GO:0051991">
    <property type="term" value="F:UDP-N-acetyl-D-glucosamine:N-acetylmuramoyl-L-alanyl-D-glutamyl-meso-2,6-diaminopimelyl-D-alanyl-D-alanine-diphosphoundecaprenol 4-beta-N-acetylglucosaminlytransferase activity"/>
    <property type="evidence" value="ECO:0007669"/>
    <property type="project" value="RHEA"/>
</dbReference>
<dbReference type="GO" id="GO:0009252">
    <property type="term" value="P:peptidoglycan biosynthetic process"/>
    <property type="evidence" value="ECO:0007669"/>
    <property type="project" value="UniProtKB-UniRule"/>
</dbReference>
<feature type="binding site" evidence="10">
    <location>
        <position position="125"/>
    </location>
    <ligand>
        <name>UDP-N-acetyl-alpha-D-glucosamine</name>
        <dbReference type="ChEBI" id="CHEBI:57705"/>
    </ligand>
</feature>
<dbReference type="OrthoDB" id="9808936at2"/>
<keyword evidence="5 10" id="KW-0133">Cell shape</keyword>
<evidence type="ECO:0000256" key="8">
    <source>
        <dbReference type="ARBA" id="ARBA00023306"/>
    </source>
</evidence>
<dbReference type="GO" id="GO:0005975">
    <property type="term" value="P:carbohydrate metabolic process"/>
    <property type="evidence" value="ECO:0007669"/>
    <property type="project" value="InterPro"/>
</dbReference>
<dbReference type="NCBIfam" id="TIGR01133">
    <property type="entry name" value="murG"/>
    <property type="match status" value="1"/>
</dbReference>
<evidence type="ECO:0000256" key="10">
    <source>
        <dbReference type="HAMAP-Rule" id="MF_00033"/>
    </source>
</evidence>
<comment type="catalytic activity">
    <reaction evidence="10">
        <text>di-trans,octa-cis-undecaprenyl diphospho-N-acetyl-alpha-D-muramoyl-L-alanyl-D-glutamyl-meso-2,6-diaminopimeloyl-D-alanyl-D-alanine + UDP-N-acetyl-alpha-D-glucosamine = di-trans,octa-cis-undecaprenyl diphospho-[N-acetyl-alpha-D-glucosaminyl-(1-&gt;4)]-N-acetyl-alpha-D-muramoyl-L-alanyl-D-glutamyl-meso-2,6-diaminopimeloyl-D-alanyl-D-alanine + UDP + H(+)</text>
        <dbReference type="Rhea" id="RHEA:31227"/>
        <dbReference type="ChEBI" id="CHEBI:15378"/>
        <dbReference type="ChEBI" id="CHEBI:57705"/>
        <dbReference type="ChEBI" id="CHEBI:58223"/>
        <dbReference type="ChEBI" id="CHEBI:61387"/>
        <dbReference type="ChEBI" id="CHEBI:61388"/>
        <dbReference type="EC" id="2.4.1.227"/>
    </reaction>
</comment>
<dbReference type="KEGG" id="pdq:CL55_00001680"/>
<comment type="function">
    <text evidence="10">Cell wall formation. Catalyzes the transfer of a GlcNAc subunit on undecaprenyl-pyrophosphoryl-MurNAc-pentapeptide (lipid intermediate I) to form undecaprenyl-pyrophosphoryl-MurNAc-(pentapeptide)GlcNAc (lipid intermediate II).</text>
</comment>
<evidence type="ECO:0000256" key="7">
    <source>
        <dbReference type="ARBA" id="ARBA00023136"/>
    </source>
</evidence>
<keyword evidence="3 10" id="KW-0328">Glycosyltransferase</keyword>
<feature type="domain" description="Glycosyl transferase family 28 C-terminal" evidence="12">
    <location>
        <begin position="183"/>
        <end position="339"/>
    </location>
</feature>
<evidence type="ECO:0000256" key="5">
    <source>
        <dbReference type="ARBA" id="ARBA00022960"/>
    </source>
</evidence>
<keyword evidence="6 10" id="KW-0573">Peptidoglycan synthesis</keyword>
<dbReference type="GO" id="GO:0008360">
    <property type="term" value="P:regulation of cell shape"/>
    <property type="evidence" value="ECO:0007669"/>
    <property type="project" value="UniProtKB-KW"/>
</dbReference>
<dbReference type="Gene3D" id="3.40.50.2000">
    <property type="entry name" value="Glycogen Phosphorylase B"/>
    <property type="match status" value="2"/>
</dbReference>
<dbReference type="CDD" id="cd03785">
    <property type="entry name" value="GT28_MurG"/>
    <property type="match status" value="1"/>
</dbReference>
<dbReference type="AlphaFoldDB" id="A0A0E3ZIK1"/>
<keyword evidence="8 10" id="KW-0131">Cell cycle</keyword>
<comment type="similarity">
    <text evidence="10">Belongs to the glycosyltransferase 28 family. MurG subfamily.</text>
</comment>
<dbReference type="GO" id="GO:0005886">
    <property type="term" value="C:plasma membrane"/>
    <property type="evidence" value="ECO:0007669"/>
    <property type="project" value="UniProtKB-SubCell"/>
</dbReference>
<dbReference type="PANTHER" id="PTHR21015:SF22">
    <property type="entry name" value="GLYCOSYLTRANSFERASE"/>
    <property type="match status" value="1"/>
</dbReference>
<dbReference type="GO" id="GO:0071555">
    <property type="term" value="P:cell wall organization"/>
    <property type="evidence" value="ECO:0007669"/>
    <property type="project" value="UniProtKB-KW"/>
</dbReference>
<keyword evidence="1 10" id="KW-1003">Cell membrane</keyword>
<evidence type="ECO:0000256" key="9">
    <source>
        <dbReference type="ARBA" id="ARBA00023316"/>
    </source>
</evidence>
<dbReference type="Proteomes" id="UP000061135">
    <property type="component" value="Chromosome"/>
</dbReference>
<dbReference type="EC" id="2.4.1.227" evidence="10"/>
<dbReference type="InterPro" id="IPR006009">
    <property type="entry name" value="GlcNAc_MurG"/>
</dbReference>
<keyword evidence="9 10" id="KW-0961">Cell wall biogenesis/degradation</keyword>
<comment type="subcellular location">
    <subcellularLocation>
        <location evidence="10">Cell membrane</location>
        <topology evidence="10">Peripheral membrane protein</topology>
        <orientation evidence="10">Cytoplasmic side</orientation>
    </subcellularLocation>
</comment>
<dbReference type="InterPro" id="IPR007235">
    <property type="entry name" value="Glyco_trans_28_C"/>
</dbReference>
<gene>
    <name evidence="10" type="primary">murG</name>
    <name evidence="13" type="ORF">CL55_00001680</name>
</gene>
<dbReference type="GO" id="GO:0050511">
    <property type="term" value="F:undecaprenyldiphospho-muramoylpentapeptide beta-N-acetylglucosaminyltransferase activity"/>
    <property type="evidence" value="ECO:0007669"/>
    <property type="project" value="UniProtKB-UniRule"/>
</dbReference>
<evidence type="ECO:0000256" key="4">
    <source>
        <dbReference type="ARBA" id="ARBA00022679"/>
    </source>
</evidence>
<evidence type="ECO:0000313" key="13">
    <source>
        <dbReference type="EMBL" id="AKD24501.1"/>
    </source>
</evidence>
<dbReference type="SUPFAM" id="SSF53756">
    <property type="entry name" value="UDP-Glycosyltransferase/glycogen phosphorylase"/>
    <property type="match status" value="1"/>
</dbReference>
<dbReference type="Pfam" id="PF04101">
    <property type="entry name" value="Glyco_tran_28_C"/>
    <property type="match status" value="1"/>
</dbReference>
<evidence type="ECO:0000256" key="3">
    <source>
        <dbReference type="ARBA" id="ARBA00022676"/>
    </source>
</evidence>
<reference evidence="13 14" key="1">
    <citation type="submission" date="2014-03" db="EMBL/GenBank/DDBJ databases">
        <title>Genome of Polynucleobacter strain MWH-MoK4.</title>
        <authorList>
            <person name="Hahn M.W."/>
        </authorList>
    </citation>
    <scope>NUCLEOTIDE SEQUENCE [LARGE SCALE GENOMIC DNA]</scope>
    <source>
        <strain evidence="13 14">MWH-MoK4</strain>
    </source>
</reference>
<evidence type="ECO:0000256" key="1">
    <source>
        <dbReference type="ARBA" id="ARBA00022475"/>
    </source>
</evidence>
<keyword evidence="2 10" id="KW-0132">Cell division</keyword>
<evidence type="ECO:0000259" key="11">
    <source>
        <dbReference type="Pfam" id="PF03033"/>
    </source>
</evidence>
<evidence type="ECO:0000256" key="6">
    <source>
        <dbReference type="ARBA" id="ARBA00022984"/>
    </source>
</evidence>
<proteinExistence type="inferred from homology"/>
<feature type="binding site" evidence="10">
    <location>
        <begin position="13"/>
        <end position="15"/>
    </location>
    <ligand>
        <name>UDP-N-acetyl-alpha-D-glucosamine</name>
        <dbReference type="ChEBI" id="CHEBI:57705"/>
    </ligand>
</feature>